<dbReference type="AlphaFoldDB" id="A0A9D2KKL8"/>
<dbReference type="EC" id="5.4.99.5" evidence="6"/>
<dbReference type="Pfam" id="PF00800">
    <property type="entry name" value="PDT"/>
    <property type="match status" value="1"/>
</dbReference>
<dbReference type="PROSITE" id="PS51171">
    <property type="entry name" value="PREPHENATE_DEHYDR_3"/>
    <property type="match status" value="1"/>
</dbReference>
<keyword evidence="11" id="KW-0057">Aromatic amino acid biosynthesis</keyword>
<dbReference type="Proteomes" id="UP000824225">
    <property type="component" value="Unassembled WGS sequence"/>
</dbReference>
<evidence type="ECO:0000313" key="25">
    <source>
        <dbReference type="Proteomes" id="UP000824225"/>
    </source>
</evidence>
<evidence type="ECO:0000256" key="10">
    <source>
        <dbReference type="ARBA" id="ARBA00022605"/>
    </source>
</evidence>
<evidence type="ECO:0000256" key="17">
    <source>
        <dbReference type="ARBA" id="ARBA00031520"/>
    </source>
</evidence>
<dbReference type="InterPro" id="IPR002912">
    <property type="entry name" value="ACT_dom"/>
</dbReference>
<evidence type="ECO:0000256" key="14">
    <source>
        <dbReference type="ARBA" id="ARBA00023239"/>
    </source>
</evidence>
<reference evidence="24" key="1">
    <citation type="journal article" date="2021" name="PeerJ">
        <title>Extensive microbial diversity within the chicken gut microbiome revealed by metagenomics and culture.</title>
        <authorList>
            <person name="Gilroy R."/>
            <person name="Ravi A."/>
            <person name="Getino M."/>
            <person name="Pursley I."/>
            <person name="Horton D.L."/>
            <person name="Alikhan N.F."/>
            <person name="Baker D."/>
            <person name="Gharbi K."/>
            <person name="Hall N."/>
            <person name="Watson M."/>
            <person name="Adriaenssens E.M."/>
            <person name="Foster-Nyarko E."/>
            <person name="Jarju S."/>
            <person name="Secka A."/>
            <person name="Antonio M."/>
            <person name="Oren A."/>
            <person name="Chaudhuri R.R."/>
            <person name="La Ragione R."/>
            <person name="Hildebrand F."/>
            <person name="Pallen M.J."/>
        </authorList>
    </citation>
    <scope>NUCLEOTIDE SEQUENCE</scope>
    <source>
        <strain evidence="24">CHK186-16707</strain>
    </source>
</reference>
<dbReference type="PROSITE" id="PS00858">
    <property type="entry name" value="PREPHENATE_DEHYDR_2"/>
    <property type="match status" value="1"/>
</dbReference>
<dbReference type="InterPro" id="IPR008242">
    <property type="entry name" value="Chor_mutase/pphenate_deHydtase"/>
</dbReference>
<dbReference type="GO" id="GO:0005737">
    <property type="term" value="C:cytoplasm"/>
    <property type="evidence" value="ECO:0007669"/>
    <property type="project" value="UniProtKB-SubCell"/>
</dbReference>
<dbReference type="PANTHER" id="PTHR21022:SF19">
    <property type="entry name" value="PREPHENATE DEHYDRATASE-RELATED"/>
    <property type="match status" value="1"/>
</dbReference>
<evidence type="ECO:0000256" key="7">
    <source>
        <dbReference type="ARBA" id="ARBA00013147"/>
    </source>
</evidence>
<evidence type="ECO:0000256" key="15">
    <source>
        <dbReference type="ARBA" id="ARBA00023268"/>
    </source>
</evidence>
<comment type="pathway">
    <text evidence="4">Amino-acid biosynthesis; L-phenylalanine biosynthesis; phenylpyruvate from prephenate: step 1/1.</text>
</comment>
<comment type="catalytic activity">
    <reaction evidence="18">
        <text>prephenate + H(+) = 3-phenylpyruvate + CO2 + H2O</text>
        <dbReference type="Rhea" id="RHEA:21648"/>
        <dbReference type="ChEBI" id="CHEBI:15377"/>
        <dbReference type="ChEBI" id="CHEBI:15378"/>
        <dbReference type="ChEBI" id="CHEBI:16526"/>
        <dbReference type="ChEBI" id="CHEBI:18005"/>
        <dbReference type="ChEBI" id="CHEBI:29934"/>
        <dbReference type="EC" id="4.2.1.51"/>
    </reaction>
</comment>
<evidence type="ECO:0000256" key="5">
    <source>
        <dbReference type="ARBA" id="ARBA00004817"/>
    </source>
</evidence>
<evidence type="ECO:0000259" key="22">
    <source>
        <dbReference type="PROSITE" id="PS51171"/>
    </source>
</evidence>
<dbReference type="EMBL" id="DXAN01000007">
    <property type="protein sequence ID" value="HJA08280.1"/>
    <property type="molecule type" value="Genomic_DNA"/>
</dbReference>
<dbReference type="GO" id="GO:0004106">
    <property type="term" value="F:chorismate mutase activity"/>
    <property type="evidence" value="ECO:0007669"/>
    <property type="project" value="UniProtKB-EC"/>
</dbReference>
<dbReference type="InterPro" id="IPR036263">
    <property type="entry name" value="Chorismate_II_sf"/>
</dbReference>
<dbReference type="PROSITE" id="PS51671">
    <property type="entry name" value="ACT"/>
    <property type="match status" value="1"/>
</dbReference>
<protein>
    <recommendedName>
        <fullName evidence="8">Bifunctional chorismate mutase/prephenate dehydratase</fullName>
        <ecNumber evidence="7">4.2.1.51</ecNumber>
        <ecNumber evidence="6">5.4.99.5</ecNumber>
    </recommendedName>
    <alternativeName>
        <fullName evidence="17">Chorismate mutase-prephenate dehydratase</fullName>
    </alternativeName>
    <alternativeName>
        <fullName evidence="16">p-protein</fullName>
    </alternativeName>
</protein>
<dbReference type="SUPFAM" id="SSF48600">
    <property type="entry name" value="Chorismate mutase II"/>
    <property type="match status" value="1"/>
</dbReference>
<evidence type="ECO:0000256" key="1">
    <source>
        <dbReference type="ARBA" id="ARBA00000824"/>
    </source>
</evidence>
<evidence type="ECO:0000259" key="21">
    <source>
        <dbReference type="PROSITE" id="PS51168"/>
    </source>
</evidence>
<evidence type="ECO:0000256" key="9">
    <source>
        <dbReference type="ARBA" id="ARBA00022490"/>
    </source>
</evidence>
<keyword evidence="15" id="KW-0511">Multifunctional enzyme</keyword>
<dbReference type="Gene3D" id="3.40.190.10">
    <property type="entry name" value="Periplasmic binding protein-like II"/>
    <property type="match status" value="2"/>
</dbReference>
<dbReference type="InterPro" id="IPR018528">
    <property type="entry name" value="Preph_deHydtase_CS"/>
</dbReference>
<dbReference type="Pfam" id="PF01817">
    <property type="entry name" value="CM_2"/>
    <property type="match status" value="1"/>
</dbReference>
<keyword evidence="13 24" id="KW-0413">Isomerase</keyword>
<dbReference type="CDD" id="cd13630">
    <property type="entry name" value="PBP2_PDT_1"/>
    <property type="match status" value="1"/>
</dbReference>
<name>A0A9D2KKL8_9BACT</name>
<feature type="site" description="Essential for prephenate dehydratase activity" evidence="19">
    <location>
        <position position="299"/>
    </location>
</feature>
<dbReference type="GO" id="GO:0046417">
    <property type="term" value="P:chorismate metabolic process"/>
    <property type="evidence" value="ECO:0007669"/>
    <property type="project" value="InterPro"/>
</dbReference>
<feature type="domain" description="ACT" evidence="23">
    <location>
        <begin position="328"/>
        <end position="405"/>
    </location>
</feature>
<dbReference type="SUPFAM" id="SSF53850">
    <property type="entry name" value="Periplasmic binding protein-like II"/>
    <property type="match status" value="1"/>
</dbReference>
<comment type="catalytic activity">
    <reaction evidence="1">
        <text>chorismate = prephenate</text>
        <dbReference type="Rhea" id="RHEA:13897"/>
        <dbReference type="ChEBI" id="CHEBI:29748"/>
        <dbReference type="ChEBI" id="CHEBI:29934"/>
        <dbReference type="EC" id="5.4.99.5"/>
    </reaction>
</comment>
<feature type="region of interest" description="Disordered" evidence="20">
    <location>
        <begin position="1"/>
        <end position="36"/>
    </location>
</feature>
<sequence length="410" mass="44334">MNRDGQDERGRRGGQESPEDGIRAVSPREAGADADADTQARLSALRRDINAVDEELLTLLNRRAELSVRVGECKRSGGRSLAVFQPRREREILDGLHRRNEAMGGMLPHQAVEHVWREIFSSSRALQQSVRVAFLGPEGTFSHLAALECLGHSADMRPVDDFHTVFREVADARCELGLIPLENTLHGTVGQNFDLFAEHAVHIVGEHYSRITHCLMSAEADLGLVRRVYSHPQPLGQCAGWLRAHLPGAPLLPEESTATAARRAAGEAGAAAIGHPGLAAMLGLHVLAAPLEDASGNWTRFVLIAPGGPEAATVRTASDLPDQGLKTSLLFTVPHRPGALAAVLDVLARGGVNMTKLESRPLRGAAWQYVFFVDIGCDLLRPVHQDTMNALTAACQSVRVLGVYPQSEPH</sequence>
<dbReference type="InterPro" id="IPR036979">
    <property type="entry name" value="CM_dom_sf"/>
</dbReference>
<feature type="domain" description="Chorismate mutase" evidence="21">
    <location>
        <begin position="36"/>
        <end position="131"/>
    </location>
</feature>
<organism evidence="24 25">
    <name type="scientific">Candidatus Mailhella merdigallinarum</name>
    <dbReference type="NCBI Taxonomy" id="2838658"/>
    <lineage>
        <taxon>Bacteria</taxon>
        <taxon>Pseudomonadati</taxon>
        <taxon>Thermodesulfobacteriota</taxon>
        <taxon>Desulfovibrionia</taxon>
        <taxon>Desulfovibrionales</taxon>
        <taxon>Desulfovibrionaceae</taxon>
        <taxon>Mailhella</taxon>
    </lineage>
</organism>
<evidence type="ECO:0000256" key="16">
    <source>
        <dbReference type="ARBA" id="ARBA00031175"/>
    </source>
</evidence>
<reference evidence="24" key="2">
    <citation type="submission" date="2021-04" db="EMBL/GenBank/DDBJ databases">
        <authorList>
            <person name="Gilroy R."/>
        </authorList>
    </citation>
    <scope>NUCLEOTIDE SEQUENCE</scope>
    <source>
        <strain evidence="24">CHK186-16707</strain>
    </source>
</reference>
<evidence type="ECO:0000256" key="19">
    <source>
        <dbReference type="PIRSR" id="PIRSR001500-2"/>
    </source>
</evidence>
<proteinExistence type="predicted"/>
<keyword evidence="9" id="KW-0963">Cytoplasm</keyword>
<dbReference type="GO" id="GO:0004664">
    <property type="term" value="F:prephenate dehydratase activity"/>
    <property type="evidence" value="ECO:0007669"/>
    <property type="project" value="UniProtKB-EC"/>
</dbReference>
<accession>A0A9D2KKL8</accession>
<evidence type="ECO:0000259" key="23">
    <source>
        <dbReference type="PROSITE" id="PS51671"/>
    </source>
</evidence>
<comment type="function">
    <text evidence="2">Catalyzes the Claisen rearrangement of chorismate to prephenate and the decarboxylation/dehydration of prephenate to phenylpyruvate.</text>
</comment>
<dbReference type="CDD" id="cd04905">
    <property type="entry name" value="ACT_CM-PDT"/>
    <property type="match status" value="1"/>
</dbReference>
<feature type="compositionally biased region" description="Basic and acidic residues" evidence="20">
    <location>
        <begin position="1"/>
        <end position="14"/>
    </location>
</feature>
<evidence type="ECO:0000256" key="8">
    <source>
        <dbReference type="ARBA" id="ARBA00014401"/>
    </source>
</evidence>
<evidence type="ECO:0000256" key="6">
    <source>
        <dbReference type="ARBA" id="ARBA00012404"/>
    </source>
</evidence>
<dbReference type="PIRSF" id="PIRSF001500">
    <property type="entry name" value="Chor_mut_pdt_Ppr"/>
    <property type="match status" value="1"/>
</dbReference>
<dbReference type="InterPro" id="IPR001086">
    <property type="entry name" value="Preph_deHydtase"/>
</dbReference>
<dbReference type="PANTHER" id="PTHR21022">
    <property type="entry name" value="PREPHENATE DEHYDRATASE P PROTEIN"/>
    <property type="match status" value="1"/>
</dbReference>
<dbReference type="Gene3D" id="3.30.70.260">
    <property type="match status" value="1"/>
</dbReference>
<comment type="pathway">
    <text evidence="5">Metabolic intermediate biosynthesis; prephenate biosynthesis; prephenate from chorismate: step 1/1.</text>
</comment>
<evidence type="ECO:0000256" key="3">
    <source>
        <dbReference type="ARBA" id="ARBA00004496"/>
    </source>
</evidence>
<dbReference type="SUPFAM" id="SSF55021">
    <property type="entry name" value="ACT-like"/>
    <property type="match status" value="1"/>
</dbReference>
<dbReference type="InterPro" id="IPR002701">
    <property type="entry name" value="CM_II_prokaryot"/>
</dbReference>
<dbReference type="Gene3D" id="1.20.59.10">
    <property type="entry name" value="Chorismate mutase"/>
    <property type="match status" value="1"/>
</dbReference>
<evidence type="ECO:0000256" key="4">
    <source>
        <dbReference type="ARBA" id="ARBA00004741"/>
    </source>
</evidence>
<feature type="domain" description="Prephenate dehydratase" evidence="22">
    <location>
        <begin position="131"/>
        <end position="306"/>
    </location>
</feature>
<keyword evidence="10" id="KW-0028">Amino-acid biosynthesis</keyword>
<dbReference type="PROSITE" id="PS51168">
    <property type="entry name" value="CHORISMATE_MUT_2"/>
    <property type="match status" value="1"/>
</dbReference>
<evidence type="ECO:0000256" key="20">
    <source>
        <dbReference type="SAM" id="MobiDB-lite"/>
    </source>
</evidence>
<comment type="subcellular location">
    <subcellularLocation>
        <location evidence="3">Cytoplasm</location>
    </subcellularLocation>
</comment>
<dbReference type="InterPro" id="IPR045865">
    <property type="entry name" value="ACT-like_dom_sf"/>
</dbReference>
<dbReference type="EC" id="4.2.1.51" evidence="7"/>
<evidence type="ECO:0000256" key="13">
    <source>
        <dbReference type="ARBA" id="ARBA00023235"/>
    </source>
</evidence>
<keyword evidence="14" id="KW-0456">Lyase</keyword>
<evidence type="ECO:0000313" key="24">
    <source>
        <dbReference type="EMBL" id="HJA08280.1"/>
    </source>
</evidence>
<evidence type="ECO:0000256" key="12">
    <source>
        <dbReference type="ARBA" id="ARBA00023222"/>
    </source>
</evidence>
<dbReference type="SMART" id="SM00830">
    <property type="entry name" value="CM_2"/>
    <property type="match status" value="1"/>
</dbReference>
<gene>
    <name evidence="24" type="ORF">H9962_03705</name>
</gene>
<evidence type="ECO:0000256" key="18">
    <source>
        <dbReference type="ARBA" id="ARBA00047848"/>
    </source>
</evidence>
<evidence type="ECO:0000256" key="2">
    <source>
        <dbReference type="ARBA" id="ARBA00002364"/>
    </source>
</evidence>
<evidence type="ECO:0000256" key="11">
    <source>
        <dbReference type="ARBA" id="ARBA00023141"/>
    </source>
</evidence>
<keyword evidence="12" id="KW-0584">Phenylalanine biosynthesis</keyword>
<comment type="caution">
    <text evidence="24">The sequence shown here is derived from an EMBL/GenBank/DDBJ whole genome shotgun (WGS) entry which is preliminary data.</text>
</comment>
<dbReference type="Pfam" id="PF01842">
    <property type="entry name" value="ACT"/>
    <property type="match status" value="1"/>
</dbReference>
<dbReference type="GO" id="GO:0009094">
    <property type="term" value="P:L-phenylalanine biosynthetic process"/>
    <property type="evidence" value="ECO:0007669"/>
    <property type="project" value="UniProtKB-KW"/>
</dbReference>